<proteinExistence type="predicted"/>
<organism evidence="1 2">
    <name type="scientific">Citreimonas salinaria</name>
    <dbReference type="NCBI Taxonomy" id="321339"/>
    <lineage>
        <taxon>Bacteria</taxon>
        <taxon>Pseudomonadati</taxon>
        <taxon>Pseudomonadota</taxon>
        <taxon>Alphaproteobacteria</taxon>
        <taxon>Rhodobacterales</taxon>
        <taxon>Roseobacteraceae</taxon>
        <taxon>Citreimonas</taxon>
    </lineage>
</organism>
<reference evidence="1 2" key="1">
    <citation type="submission" date="2016-10" db="EMBL/GenBank/DDBJ databases">
        <authorList>
            <person name="de Groot N.N."/>
        </authorList>
    </citation>
    <scope>NUCLEOTIDE SEQUENCE [LARGE SCALE GENOMIC DNA]</scope>
    <source>
        <strain evidence="1 2">DSM 26880</strain>
    </source>
</reference>
<evidence type="ECO:0000313" key="1">
    <source>
        <dbReference type="EMBL" id="SDY72487.1"/>
    </source>
</evidence>
<dbReference type="OrthoDB" id="8420038at2"/>
<keyword evidence="2" id="KW-1185">Reference proteome</keyword>
<dbReference type="AlphaFoldDB" id="A0A1H3M6Y2"/>
<name>A0A1H3M6Y2_9RHOB</name>
<gene>
    <name evidence="1" type="ORF">SAMN05444340_1161</name>
</gene>
<evidence type="ECO:0000313" key="2">
    <source>
        <dbReference type="Proteomes" id="UP000199286"/>
    </source>
</evidence>
<dbReference type="Proteomes" id="UP000199286">
    <property type="component" value="Unassembled WGS sequence"/>
</dbReference>
<sequence length="165" mass="17067">MTWSSEDFAGLAERAAKGAGFPEESARTFGRAAAVHLARGGRPDAIAEALRDPADSPILRLPLLMRDVMRAAKIAGPSVALSVLPADRALAPDYAELLPVALRDVTVMDASAGGPARLSAIVTEEPPTDSAALPALEVPESLVETLDRLANRALPAAEAARDAAP</sequence>
<dbReference type="RefSeq" id="WP_089884836.1">
    <property type="nucleotide sequence ID" value="NZ_FNPF01000016.1"/>
</dbReference>
<accession>A0A1H3M6Y2</accession>
<dbReference type="EMBL" id="FNPF01000016">
    <property type="protein sequence ID" value="SDY72487.1"/>
    <property type="molecule type" value="Genomic_DNA"/>
</dbReference>
<protein>
    <submittedName>
        <fullName evidence="1">Uncharacterized protein</fullName>
    </submittedName>
</protein>